<dbReference type="InterPro" id="IPR009343">
    <property type="entry name" value="DUF1002"/>
</dbReference>
<evidence type="ECO:0000256" key="2">
    <source>
        <dbReference type="SAM" id="SignalP"/>
    </source>
</evidence>
<accession>A0ABT9ZU46</accession>
<keyword evidence="4" id="KW-1185">Reference proteome</keyword>
<evidence type="ECO:0000313" key="3">
    <source>
        <dbReference type="EMBL" id="MDQ0254394.1"/>
    </source>
</evidence>
<dbReference type="Pfam" id="PF06207">
    <property type="entry name" value="DUF1002"/>
    <property type="match status" value="1"/>
</dbReference>
<feature type="signal peptide" evidence="2">
    <location>
        <begin position="1"/>
        <end position="25"/>
    </location>
</feature>
<feature type="chain" id="PRO_5047100025" evidence="2">
    <location>
        <begin position="26"/>
        <end position="299"/>
    </location>
</feature>
<dbReference type="EMBL" id="JAUSUG010000005">
    <property type="protein sequence ID" value="MDQ0254394.1"/>
    <property type="molecule type" value="Genomic_DNA"/>
</dbReference>
<comment type="caution">
    <text evidence="3">The sequence shown here is derived from an EMBL/GenBank/DDBJ whole genome shotgun (WGS) entry which is preliminary data.</text>
</comment>
<dbReference type="Proteomes" id="UP001230005">
    <property type="component" value="Unassembled WGS sequence"/>
</dbReference>
<name>A0ABT9ZU46_9BACI</name>
<organism evidence="3 4">
    <name type="scientific">Evansella vedderi</name>
    <dbReference type="NCBI Taxonomy" id="38282"/>
    <lineage>
        <taxon>Bacteria</taxon>
        <taxon>Bacillati</taxon>
        <taxon>Bacillota</taxon>
        <taxon>Bacilli</taxon>
        <taxon>Bacillales</taxon>
        <taxon>Bacillaceae</taxon>
        <taxon>Evansella</taxon>
    </lineage>
</organism>
<protein>
    <submittedName>
        <fullName evidence="3">Uncharacterized protein YpuA (DUF1002 family)</fullName>
    </submittedName>
</protein>
<keyword evidence="1" id="KW-0175">Coiled coil</keyword>
<dbReference type="RefSeq" id="WP_307324284.1">
    <property type="nucleotide sequence ID" value="NZ_JAUSUG010000005.1"/>
</dbReference>
<evidence type="ECO:0000313" key="4">
    <source>
        <dbReference type="Proteomes" id="UP001230005"/>
    </source>
</evidence>
<gene>
    <name evidence="3" type="ORF">J2S74_001769</name>
</gene>
<feature type="coiled-coil region" evidence="1">
    <location>
        <begin position="183"/>
        <end position="214"/>
    </location>
</feature>
<keyword evidence="2" id="KW-0732">Signal</keyword>
<evidence type="ECO:0000256" key="1">
    <source>
        <dbReference type="SAM" id="Coils"/>
    </source>
</evidence>
<sequence>MNNKVIKIAILSFTAWFLMVSMSFADAIAGEVIVTLGEDLSEEQRQTVLNEMGVTEDTVRIVTVTNQEEHHYLGDYISASVIGTRAISSSKITILPEGEGLNVETNRIDWVSEGMYANALITAGVRDADVYITAPFNVSGTGALTGLIKAYEITTDEVIPEEQKQVANEELVKTANLGEKYGVEQATELMARIKEAIANENVETEEDLRALIQRLAGELGINLTDTELEGLVSLFNRMKNLNIDWDQVQNQINKIRDNLSDFLSSDEGQGFIRAVLDFFNTLLDALKDWFNASMIIWRN</sequence>
<reference evidence="3 4" key="1">
    <citation type="submission" date="2023-07" db="EMBL/GenBank/DDBJ databases">
        <title>Genomic Encyclopedia of Type Strains, Phase IV (KMG-IV): sequencing the most valuable type-strain genomes for metagenomic binning, comparative biology and taxonomic classification.</title>
        <authorList>
            <person name="Goeker M."/>
        </authorList>
    </citation>
    <scope>NUCLEOTIDE SEQUENCE [LARGE SCALE GENOMIC DNA]</scope>
    <source>
        <strain evidence="3 4">DSM 9768</strain>
    </source>
</reference>
<proteinExistence type="predicted"/>